<feature type="transmembrane region" description="Helical" evidence="1">
    <location>
        <begin position="31"/>
        <end position="53"/>
    </location>
</feature>
<organism evidence="2 3">
    <name type="scientific">Daphnia magna</name>
    <dbReference type="NCBI Taxonomy" id="35525"/>
    <lineage>
        <taxon>Eukaryota</taxon>
        <taxon>Metazoa</taxon>
        <taxon>Ecdysozoa</taxon>
        <taxon>Arthropoda</taxon>
        <taxon>Crustacea</taxon>
        <taxon>Branchiopoda</taxon>
        <taxon>Diplostraca</taxon>
        <taxon>Cladocera</taxon>
        <taxon>Anomopoda</taxon>
        <taxon>Daphniidae</taxon>
        <taxon>Daphnia</taxon>
    </lineage>
</organism>
<comment type="caution">
    <text evidence="2">The sequence shown here is derived from an EMBL/GenBank/DDBJ whole genome shotgun (WGS) entry which is preliminary data.</text>
</comment>
<gene>
    <name evidence="2" type="ORF">OUZ56_022771</name>
</gene>
<proteinExistence type="predicted"/>
<sequence>MAHGVYVILIASATVDFPTTLSNNVDEASHLFLFVFFWTYCVMTLSSFPGPLISQQVPSSSIDI</sequence>
<keyword evidence="3" id="KW-1185">Reference proteome</keyword>
<reference evidence="2 3" key="1">
    <citation type="journal article" date="2023" name="Nucleic Acids Res.">
        <title>The hologenome of Daphnia magna reveals possible DNA methylation and microbiome-mediated evolution of the host genome.</title>
        <authorList>
            <person name="Chaturvedi A."/>
            <person name="Li X."/>
            <person name="Dhandapani V."/>
            <person name="Marshall H."/>
            <person name="Kissane S."/>
            <person name="Cuenca-Cambronero M."/>
            <person name="Asole G."/>
            <person name="Calvet F."/>
            <person name="Ruiz-Romero M."/>
            <person name="Marangio P."/>
            <person name="Guigo R."/>
            <person name="Rago D."/>
            <person name="Mirbahai L."/>
            <person name="Eastwood N."/>
            <person name="Colbourne J.K."/>
            <person name="Zhou J."/>
            <person name="Mallon E."/>
            <person name="Orsini L."/>
        </authorList>
    </citation>
    <scope>NUCLEOTIDE SEQUENCE [LARGE SCALE GENOMIC DNA]</scope>
    <source>
        <strain evidence="2">LRV0_1</strain>
    </source>
</reference>
<dbReference type="EMBL" id="JAOYFB010000039">
    <property type="protein sequence ID" value="KAK4029811.1"/>
    <property type="molecule type" value="Genomic_DNA"/>
</dbReference>
<keyword evidence="1" id="KW-1133">Transmembrane helix</keyword>
<evidence type="ECO:0000313" key="3">
    <source>
        <dbReference type="Proteomes" id="UP001234178"/>
    </source>
</evidence>
<keyword evidence="1" id="KW-0472">Membrane</keyword>
<evidence type="ECO:0000256" key="1">
    <source>
        <dbReference type="SAM" id="Phobius"/>
    </source>
</evidence>
<keyword evidence="1" id="KW-0812">Transmembrane</keyword>
<evidence type="ECO:0000313" key="2">
    <source>
        <dbReference type="EMBL" id="KAK4029811.1"/>
    </source>
</evidence>
<dbReference type="Proteomes" id="UP001234178">
    <property type="component" value="Unassembled WGS sequence"/>
</dbReference>
<accession>A0ABR0AXE5</accession>
<name>A0ABR0AXE5_9CRUS</name>
<protein>
    <submittedName>
        <fullName evidence="2">Uncharacterized protein</fullName>
    </submittedName>
</protein>